<evidence type="ECO:0000256" key="1">
    <source>
        <dbReference type="SAM" id="MobiDB-lite"/>
    </source>
</evidence>
<gene>
    <name evidence="2" type="ORF">COEREDRAFT_9118</name>
</gene>
<sequence length="109" mass="11510">MFTCCSGGAFPELHRVPPTAMVRAPKRGQAGIPGTATPPRSKCTKRPTESQSPHAQFHDGSRLAAIRAPLMNGPTTAAGFPDSATADGDFRQIAGIFQSYHALHLPSAR</sequence>
<proteinExistence type="predicted"/>
<evidence type="ECO:0000313" key="2">
    <source>
        <dbReference type="EMBL" id="PIA15646.1"/>
    </source>
</evidence>
<protein>
    <submittedName>
        <fullName evidence="2">Uncharacterized protein</fullName>
    </submittedName>
</protein>
<dbReference type="Proteomes" id="UP000242474">
    <property type="component" value="Unassembled WGS sequence"/>
</dbReference>
<keyword evidence="3" id="KW-1185">Reference proteome</keyword>
<evidence type="ECO:0000313" key="3">
    <source>
        <dbReference type="Proteomes" id="UP000242474"/>
    </source>
</evidence>
<feature type="region of interest" description="Disordered" evidence="1">
    <location>
        <begin position="11"/>
        <end position="58"/>
    </location>
</feature>
<accession>A0A2G5B9F1</accession>
<name>A0A2G5B9F1_COERN</name>
<dbReference type="AlphaFoldDB" id="A0A2G5B9F1"/>
<dbReference type="EMBL" id="KZ303505">
    <property type="protein sequence ID" value="PIA15646.1"/>
    <property type="molecule type" value="Genomic_DNA"/>
</dbReference>
<organism evidence="2 3">
    <name type="scientific">Coemansia reversa (strain ATCC 12441 / NRRL 1564)</name>
    <dbReference type="NCBI Taxonomy" id="763665"/>
    <lineage>
        <taxon>Eukaryota</taxon>
        <taxon>Fungi</taxon>
        <taxon>Fungi incertae sedis</taxon>
        <taxon>Zoopagomycota</taxon>
        <taxon>Kickxellomycotina</taxon>
        <taxon>Kickxellomycetes</taxon>
        <taxon>Kickxellales</taxon>
        <taxon>Kickxellaceae</taxon>
        <taxon>Coemansia</taxon>
    </lineage>
</organism>
<reference evidence="2 3" key="1">
    <citation type="journal article" date="2015" name="Genome Biol. Evol.">
        <title>Phylogenomic analyses indicate that early fungi evolved digesting cell walls of algal ancestors of land plants.</title>
        <authorList>
            <person name="Chang Y."/>
            <person name="Wang S."/>
            <person name="Sekimoto S."/>
            <person name="Aerts A.L."/>
            <person name="Choi C."/>
            <person name="Clum A."/>
            <person name="LaButti K.M."/>
            <person name="Lindquist E.A."/>
            <person name="Yee Ngan C."/>
            <person name="Ohm R.A."/>
            <person name="Salamov A.A."/>
            <person name="Grigoriev I.V."/>
            <person name="Spatafora J.W."/>
            <person name="Berbee M.L."/>
        </authorList>
    </citation>
    <scope>NUCLEOTIDE SEQUENCE [LARGE SCALE GENOMIC DNA]</scope>
    <source>
        <strain evidence="2 3">NRRL 1564</strain>
    </source>
</reference>